<dbReference type="Proteomes" id="UP001054945">
    <property type="component" value="Unassembled WGS sequence"/>
</dbReference>
<name>A0AAV4S5S3_CAEEX</name>
<comment type="caution">
    <text evidence="1">The sequence shown here is derived from an EMBL/GenBank/DDBJ whole genome shotgun (WGS) entry which is preliminary data.</text>
</comment>
<accession>A0AAV4S5S3</accession>
<dbReference type="AlphaFoldDB" id="A0AAV4S5S3"/>
<evidence type="ECO:0000313" key="2">
    <source>
        <dbReference type="Proteomes" id="UP001054945"/>
    </source>
</evidence>
<sequence length="122" mass="14080">MTNKKTILAIVYFLSASFHHKTRLLSEGNEYREKIFCPANIRDEIQLTFFFAASFHSPGMARNIPCLPREDKKKYYSKQSDRNPAHEQVSVLSICQGQHQCRNMRLFLYGGFSLLLFVVMGG</sequence>
<dbReference type="EMBL" id="BPLR01008944">
    <property type="protein sequence ID" value="GIY28431.1"/>
    <property type="molecule type" value="Genomic_DNA"/>
</dbReference>
<keyword evidence="2" id="KW-1185">Reference proteome</keyword>
<proteinExistence type="predicted"/>
<protein>
    <submittedName>
        <fullName evidence="1">Uncharacterized protein</fullName>
    </submittedName>
</protein>
<organism evidence="1 2">
    <name type="scientific">Caerostris extrusa</name>
    <name type="common">Bark spider</name>
    <name type="synonym">Caerostris bankana</name>
    <dbReference type="NCBI Taxonomy" id="172846"/>
    <lineage>
        <taxon>Eukaryota</taxon>
        <taxon>Metazoa</taxon>
        <taxon>Ecdysozoa</taxon>
        <taxon>Arthropoda</taxon>
        <taxon>Chelicerata</taxon>
        <taxon>Arachnida</taxon>
        <taxon>Araneae</taxon>
        <taxon>Araneomorphae</taxon>
        <taxon>Entelegynae</taxon>
        <taxon>Araneoidea</taxon>
        <taxon>Araneidae</taxon>
        <taxon>Caerostris</taxon>
    </lineage>
</organism>
<evidence type="ECO:0000313" key="1">
    <source>
        <dbReference type="EMBL" id="GIY28431.1"/>
    </source>
</evidence>
<gene>
    <name evidence="1" type="ORF">CEXT_808201</name>
</gene>
<reference evidence="1 2" key="1">
    <citation type="submission" date="2021-06" db="EMBL/GenBank/DDBJ databases">
        <title>Caerostris extrusa draft genome.</title>
        <authorList>
            <person name="Kono N."/>
            <person name="Arakawa K."/>
        </authorList>
    </citation>
    <scope>NUCLEOTIDE SEQUENCE [LARGE SCALE GENOMIC DNA]</scope>
</reference>